<evidence type="ECO:0000256" key="2">
    <source>
        <dbReference type="ARBA" id="ARBA00013106"/>
    </source>
</evidence>
<gene>
    <name evidence="5" type="ORF">ACFQWG_10430</name>
</gene>
<accession>A0ABW2SQ80</accession>
<dbReference type="PANTHER" id="PTHR20854">
    <property type="entry name" value="INOSITOL MONOPHOSPHATASE"/>
    <property type="match status" value="1"/>
</dbReference>
<comment type="catalytic activity">
    <reaction evidence="1">
        <text>a myo-inositol phosphate + H2O = myo-inositol + phosphate</text>
        <dbReference type="Rhea" id="RHEA:24056"/>
        <dbReference type="ChEBI" id="CHEBI:15377"/>
        <dbReference type="ChEBI" id="CHEBI:17268"/>
        <dbReference type="ChEBI" id="CHEBI:43474"/>
        <dbReference type="ChEBI" id="CHEBI:84139"/>
        <dbReference type="EC" id="3.1.3.25"/>
    </reaction>
</comment>
<evidence type="ECO:0000313" key="5">
    <source>
        <dbReference type="EMBL" id="MFC7581608.1"/>
    </source>
</evidence>
<dbReference type="PROSITE" id="PS00630">
    <property type="entry name" value="IMP_2"/>
    <property type="match status" value="1"/>
</dbReference>
<dbReference type="Gene3D" id="3.40.190.80">
    <property type="match status" value="1"/>
</dbReference>
<evidence type="ECO:0000256" key="3">
    <source>
        <dbReference type="ARBA" id="ARBA00022723"/>
    </source>
</evidence>
<evidence type="ECO:0000256" key="4">
    <source>
        <dbReference type="ARBA" id="ARBA00022842"/>
    </source>
</evidence>
<dbReference type="InterPro" id="IPR020550">
    <property type="entry name" value="Inositol_monophosphatase_CS"/>
</dbReference>
<dbReference type="PANTHER" id="PTHR20854:SF4">
    <property type="entry name" value="INOSITOL-1-MONOPHOSPHATASE-RELATED"/>
    <property type="match status" value="1"/>
</dbReference>
<protein>
    <recommendedName>
        <fullName evidence="2">inositol-phosphate phosphatase</fullName>
        <ecNumber evidence="2">3.1.3.25</ecNumber>
    </recommendedName>
</protein>
<evidence type="ECO:0000313" key="6">
    <source>
        <dbReference type="Proteomes" id="UP001596527"/>
    </source>
</evidence>
<name>A0ABW2SQ80_9ACTO</name>
<dbReference type="Proteomes" id="UP001596527">
    <property type="component" value="Unassembled WGS sequence"/>
</dbReference>
<keyword evidence="3" id="KW-0479">Metal-binding</keyword>
<dbReference type="CDD" id="cd01637">
    <property type="entry name" value="IMPase_like"/>
    <property type="match status" value="1"/>
</dbReference>
<dbReference type="EMBL" id="JBHTEF010000001">
    <property type="protein sequence ID" value="MFC7581608.1"/>
    <property type="molecule type" value="Genomic_DNA"/>
</dbReference>
<proteinExistence type="predicted"/>
<dbReference type="PRINTS" id="PR00377">
    <property type="entry name" value="IMPHPHTASES"/>
</dbReference>
<dbReference type="EC" id="3.1.3.25" evidence="2"/>
<comment type="caution">
    <text evidence="5">The sequence shown here is derived from an EMBL/GenBank/DDBJ whole genome shotgun (WGS) entry which is preliminary data.</text>
</comment>
<keyword evidence="6" id="KW-1185">Reference proteome</keyword>
<dbReference type="Gene3D" id="3.30.540.10">
    <property type="entry name" value="Fructose-1,6-Bisphosphatase, subunit A, domain 1"/>
    <property type="match status" value="1"/>
</dbReference>
<dbReference type="SUPFAM" id="SSF56655">
    <property type="entry name" value="Carbohydrate phosphatase"/>
    <property type="match status" value="1"/>
</dbReference>
<keyword evidence="4" id="KW-0460">Magnesium</keyword>
<sequence>MTAATAQAGTPDDDLDALLAIATDLVRHASDMALDPIGHLHLDGLQIDTKSDRNDLVTAVDRGIEDYMANELTARTGYGILGEEGHTIDSFAGRVWVLDPIDGTMNYVQTHRDYAISLALCQDGVPLIGIVADVVGAHLYTAIRGRGARCDGRLLPRVERDRGYRDSVLITDLKEIRALPRLMACLEESRGHRRYGSAALECVEVACARAGGFVHMWVSPWDIAAATVICQETGAVVTRLDGTPLDVRHKGSILAGSPQTHRELLQRLMADPR</sequence>
<reference evidence="6" key="1">
    <citation type="journal article" date="2019" name="Int. J. Syst. Evol. Microbiol.">
        <title>The Global Catalogue of Microorganisms (GCM) 10K type strain sequencing project: providing services to taxonomists for standard genome sequencing and annotation.</title>
        <authorList>
            <consortium name="The Broad Institute Genomics Platform"/>
            <consortium name="The Broad Institute Genome Sequencing Center for Infectious Disease"/>
            <person name="Wu L."/>
            <person name="Ma J."/>
        </authorList>
    </citation>
    <scope>NUCLEOTIDE SEQUENCE [LARGE SCALE GENOMIC DNA]</scope>
    <source>
        <strain evidence="6">CCUG 56698</strain>
    </source>
</reference>
<evidence type="ECO:0000256" key="1">
    <source>
        <dbReference type="ARBA" id="ARBA00001033"/>
    </source>
</evidence>
<organism evidence="5 6">
    <name type="scientific">Schaalia naturae</name>
    <dbReference type="NCBI Taxonomy" id="635203"/>
    <lineage>
        <taxon>Bacteria</taxon>
        <taxon>Bacillati</taxon>
        <taxon>Actinomycetota</taxon>
        <taxon>Actinomycetes</taxon>
        <taxon>Actinomycetales</taxon>
        <taxon>Actinomycetaceae</taxon>
        <taxon>Schaalia</taxon>
    </lineage>
</organism>
<dbReference type="InterPro" id="IPR000760">
    <property type="entry name" value="Inositol_monophosphatase-like"/>
</dbReference>
<dbReference type="RefSeq" id="WP_380975060.1">
    <property type="nucleotide sequence ID" value="NZ_JBHTEF010000001.1"/>
</dbReference>
<dbReference type="Pfam" id="PF00459">
    <property type="entry name" value="Inositol_P"/>
    <property type="match status" value="1"/>
</dbReference>